<keyword evidence="8 17" id="KW-0999">Mitochondrion inner membrane</keyword>
<sequence>MNPFIMSLLLSSLAFGTMITMSSTHWLIAWTGLEVNTLAIIPIMTQPHHPRATEAATKYFLTQAAASAMILLSSTMNAWHTGLWDITQLTNPTACALMTAALAMKLGLAPAHFWLPEVVQGTTIKTTMIITTWMKLAPMTLLLLAHNSINPTIMATMGVLSILIGGWGGLNQTQLRKIMGFSSISHLGWMTTVITLAPTLTILNLTIYITMTLTMFLLLIPTQSKTTQNMTTWTTTPLTTALTTMTLLSLGGLPPLTGFMPKWLILQELITQQTTLIATLAAIASLLNLFFYLRLSYITTLTISPNTTPLSSKWRFKPPSYTTTITMFILSTLALPITFTLA</sequence>
<evidence type="ECO:0000256" key="13">
    <source>
        <dbReference type="ARBA" id="ARBA00023075"/>
    </source>
</evidence>
<geneLocation type="mitochondrion" evidence="21"/>
<reference evidence="21" key="4">
    <citation type="journal article" date="2004" name="DNA Res.">
        <title>Mitochondrial genome of the Komodo dragon: efficient sequencing method with reptile-oriented primers and novel gene rearrangements.</title>
        <authorList>
            <person name="Kumazawa Y."/>
            <person name="Endo H."/>
        </authorList>
    </citation>
    <scope>NUCLEOTIDE SEQUENCE</scope>
</reference>
<feature type="transmembrane region" description="Helical" evidence="17">
    <location>
        <begin position="232"/>
        <end position="253"/>
    </location>
</feature>
<evidence type="ECO:0000256" key="16">
    <source>
        <dbReference type="ARBA" id="ARBA00049551"/>
    </source>
</evidence>
<keyword evidence="7 17" id="KW-0812">Transmembrane</keyword>
<evidence type="ECO:0000256" key="10">
    <source>
        <dbReference type="ARBA" id="ARBA00022982"/>
    </source>
</evidence>
<dbReference type="InterPro" id="IPR050175">
    <property type="entry name" value="Complex_I_Subunit_2"/>
</dbReference>
<reference evidence="21" key="2">
    <citation type="journal article" date="1998" name="Genetics">
        <title>The complete nucleotide sequence of a snake (Dinodon semicarinatus) mitochondrial genome with two identical control regions.</title>
        <authorList>
            <person name="Kumazawa Y."/>
            <person name="Ota H."/>
            <person name="Nishida M."/>
            <person name="Ozawa T."/>
        </authorList>
    </citation>
    <scope>NUCLEOTIDE SEQUENCE</scope>
</reference>
<comment type="similarity">
    <text evidence="2 17">Belongs to the complex I subunit 2 family.</text>
</comment>
<evidence type="ECO:0000256" key="8">
    <source>
        <dbReference type="ARBA" id="ARBA00022792"/>
    </source>
</evidence>
<evidence type="ECO:0000256" key="11">
    <source>
        <dbReference type="ARBA" id="ARBA00022989"/>
    </source>
</evidence>
<keyword evidence="14 17" id="KW-0496">Mitochondrion</keyword>
<dbReference type="PANTHER" id="PTHR46552">
    <property type="entry name" value="NADH-UBIQUINONE OXIDOREDUCTASE CHAIN 2"/>
    <property type="match status" value="1"/>
</dbReference>
<feature type="chain" id="PRO_5004275718" description="NADH-ubiquinone oxidoreductase chain 2" evidence="18">
    <location>
        <begin position="17"/>
        <end position="342"/>
    </location>
</feature>
<evidence type="ECO:0000256" key="15">
    <source>
        <dbReference type="ARBA" id="ARBA00023136"/>
    </source>
</evidence>
<feature type="transmembrane region" description="Helical" evidence="17">
    <location>
        <begin position="96"/>
        <end position="115"/>
    </location>
</feature>
<dbReference type="PANTHER" id="PTHR46552:SF1">
    <property type="entry name" value="NADH-UBIQUINONE OXIDOREDUCTASE CHAIN 2"/>
    <property type="match status" value="1"/>
</dbReference>
<dbReference type="GO" id="GO:0005743">
    <property type="term" value="C:mitochondrial inner membrane"/>
    <property type="evidence" value="ECO:0007669"/>
    <property type="project" value="UniProtKB-SubCell"/>
</dbReference>
<keyword evidence="10 17" id="KW-0249">Electron transport</keyword>
<feature type="transmembrane region" description="Helical" evidence="17">
    <location>
        <begin position="202"/>
        <end position="220"/>
    </location>
</feature>
<dbReference type="GeneID" id="2866213"/>
<keyword evidence="11 17" id="KW-1133">Transmembrane helix</keyword>
<evidence type="ECO:0000256" key="17">
    <source>
        <dbReference type="RuleBase" id="RU003403"/>
    </source>
</evidence>
<evidence type="ECO:0000256" key="12">
    <source>
        <dbReference type="ARBA" id="ARBA00023027"/>
    </source>
</evidence>
<dbReference type="PRINTS" id="PR01436">
    <property type="entry name" value="NADHDHGNASE2"/>
</dbReference>
<reference evidence="21" key="3">
    <citation type="journal article" date="1999" name="Mol. Biol. Evol.">
        <title>Complete mitochondrial DNA sequences of the green turtle and blue-tailed mole skink: statistical evidence for archosaurian affinity of turtles.</title>
        <authorList>
            <person name="Kumazawa Y."/>
            <person name="Nishida M."/>
        </authorList>
    </citation>
    <scope>NUCLEOTIDE SEQUENCE</scope>
</reference>
<evidence type="ECO:0000256" key="6">
    <source>
        <dbReference type="ARBA" id="ARBA00022660"/>
    </source>
</evidence>
<feature type="transmembrane region" description="Helical" evidence="17">
    <location>
        <begin position="273"/>
        <end position="293"/>
    </location>
</feature>
<proteinExistence type="inferred from homology"/>
<comment type="subcellular location">
    <subcellularLocation>
        <location evidence="1 17">Mitochondrion inner membrane</location>
        <topology evidence="1 17">Multi-pass membrane protein</topology>
    </subcellularLocation>
</comment>
<feature type="transmembrane region" description="Helical" evidence="17">
    <location>
        <begin position="152"/>
        <end position="171"/>
    </location>
</feature>
<keyword evidence="9 17" id="KW-1278">Translocase</keyword>
<accession>Q6I7X3</accession>
<keyword evidence="18" id="KW-0732">Signal</keyword>
<dbReference type="Pfam" id="PF00361">
    <property type="entry name" value="Proton_antipo_M"/>
    <property type="match status" value="1"/>
</dbReference>
<evidence type="ECO:0000256" key="9">
    <source>
        <dbReference type="ARBA" id="ARBA00022967"/>
    </source>
</evidence>
<protein>
    <recommendedName>
        <fullName evidence="4 17">NADH-ubiquinone oxidoreductase chain 2</fullName>
        <ecNumber evidence="3 17">7.1.1.2</ecNumber>
    </recommendedName>
</protein>
<evidence type="ECO:0000256" key="4">
    <source>
        <dbReference type="ARBA" id="ARBA00021008"/>
    </source>
</evidence>
<dbReference type="InterPro" id="IPR003917">
    <property type="entry name" value="NADH_UbQ_OxRdtase_chain2"/>
</dbReference>
<name>Q6I7X3_9SAUR</name>
<comment type="catalytic activity">
    <reaction evidence="16 17">
        <text>a ubiquinone + NADH + 5 H(+)(in) = a ubiquinol + NAD(+) + 4 H(+)(out)</text>
        <dbReference type="Rhea" id="RHEA:29091"/>
        <dbReference type="Rhea" id="RHEA-COMP:9565"/>
        <dbReference type="Rhea" id="RHEA-COMP:9566"/>
        <dbReference type="ChEBI" id="CHEBI:15378"/>
        <dbReference type="ChEBI" id="CHEBI:16389"/>
        <dbReference type="ChEBI" id="CHEBI:17976"/>
        <dbReference type="ChEBI" id="CHEBI:57540"/>
        <dbReference type="ChEBI" id="CHEBI:57945"/>
        <dbReference type="EC" id="7.1.1.2"/>
    </reaction>
</comment>
<dbReference type="EMBL" id="AB079613">
    <property type="protein sequence ID" value="BAD24751.1"/>
    <property type="molecule type" value="Genomic_DNA"/>
</dbReference>
<feature type="domain" description="NADH:quinone oxidoreductase/Mrp antiporter transmembrane" evidence="19">
    <location>
        <begin position="23"/>
        <end position="287"/>
    </location>
</feature>
<comment type="function">
    <text evidence="17">Core subunit of the mitochondrial membrane respiratory chain NADH dehydrogenase (Complex I) which catalyzes electron transfer from NADH through the respiratory chain, using ubiquinone as an electron acceptor. Essential for the catalytic activity and assembly of complex I.</text>
</comment>
<evidence type="ECO:0000256" key="1">
    <source>
        <dbReference type="ARBA" id="ARBA00004448"/>
    </source>
</evidence>
<keyword evidence="12 17" id="KW-0520">NAD</keyword>
<feature type="transmembrane region" description="Helical" evidence="17">
    <location>
        <begin position="56"/>
        <end position="76"/>
    </location>
</feature>
<dbReference type="Pfam" id="PF06444">
    <property type="entry name" value="NADH_dehy_S2_C"/>
    <property type="match status" value="1"/>
</dbReference>
<keyword evidence="5" id="KW-0813">Transport</keyword>
<keyword evidence="13 17" id="KW-0830">Ubiquinone</keyword>
<evidence type="ECO:0000256" key="3">
    <source>
        <dbReference type="ARBA" id="ARBA00012944"/>
    </source>
</evidence>
<dbReference type="CTD" id="4536"/>
<feature type="domain" description="NADH dehydrogenase subunit 2 C-terminal" evidence="20">
    <location>
        <begin position="289"/>
        <end position="339"/>
    </location>
</feature>
<evidence type="ECO:0000256" key="7">
    <source>
        <dbReference type="ARBA" id="ARBA00022692"/>
    </source>
</evidence>
<feature type="signal peptide" evidence="18">
    <location>
        <begin position="1"/>
        <end position="16"/>
    </location>
</feature>
<evidence type="ECO:0000256" key="2">
    <source>
        <dbReference type="ARBA" id="ARBA00007012"/>
    </source>
</evidence>
<feature type="transmembrane region" description="Helical" evidence="17">
    <location>
        <begin position="321"/>
        <end position="341"/>
    </location>
</feature>
<dbReference type="EC" id="7.1.1.2" evidence="3 17"/>
<dbReference type="RefSeq" id="YP_044766.1">
    <property type="nucleotide sequence ID" value="NC_005962.1"/>
</dbReference>
<organism evidence="21">
    <name type="scientific">Smaug warreni</name>
    <dbReference type="NCBI Taxonomy" id="885424"/>
    <lineage>
        <taxon>Eukaryota</taxon>
        <taxon>Metazoa</taxon>
        <taxon>Chordata</taxon>
        <taxon>Craniata</taxon>
        <taxon>Vertebrata</taxon>
        <taxon>Euteleostomi</taxon>
        <taxon>Lepidosauria</taxon>
        <taxon>Squamata</taxon>
        <taxon>Bifurcata</taxon>
        <taxon>Unidentata</taxon>
        <taxon>Scinciformata</taxon>
        <taxon>Cordyloidea</taxon>
        <taxon>Cordylidae</taxon>
        <taxon>Smaug</taxon>
    </lineage>
</organism>
<evidence type="ECO:0000256" key="18">
    <source>
        <dbReference type="SAM" id="SignalP"/>
    </source>
</evidence>
<evidence type="ECO:0000256" key="5">
    <source>
        <dbReference type="ARBA" id="ARBA00022448"/>
    </source>
</evidence>
<evidence type="ECO:0000259" key="20">
    <source>
        <dbReference type="Pfam" id="PF06444"/>
    </source>
</evidence>
<feature type="transmembrane region" description="Helical" evidence="17">
    <location>
        <begin position="178"/>
        <end position="196"/>
    </location>
</feature>
<dbReference type="AlphaFoldDB" id="Q6I7X3"/>
<keyword evidence="15 17" id="KW-0472">Membrane</keyword>
<evidence type="ECO:0000256" key="14">
    <source>
        <dbReference type="ARBA" id="ARBA00023128"/>
    </source>
</evidence>
<dbReference type="InterPro" id="IPR001750">
    <property type="entry name" value="ND/Mrp_TM"/>
</dbReference>
<dbReference type="GO" id="GO:0008137">
    <property type="term" value="F:NADH dehydrogenase (ubiquinone) activity"/>
    <property type="evidence" value="ECO:0007669"/>
    <property type="project" value="UniProtKB-EC"/>
</dbReference>
<evidence type="ECO:0000259" key="19">
    <source>
        <dbReference type="Pfam" id="PF00361"/>
    </source>
</evidence>
<reference evidence="21" key="5">
    <citation type="journal article" date="2004" name="DNA Res.">
        <title>Mitochondrial DNA sequences of five squamates: phylogenetic affiliation of snakes.</title>
        <authorList>
            <person name="Kumazawa Y."/>
        </authorList>
    </citation>
    <scope>NUCLEOTIDE SEQUENCE</scope>
</reference>
<reference evidence="21" key="1">
    <citation type="journal article" date="1995" name="Mol. Biol. Evol.">
        <title>Variations in mitochondrial tRNA gene organization of reptiles as phylogenetic markers.</title>
        <authorList>
            <person name="Kumazawa Y."/>
            <person name="Nishida M."/>
        </authorList>
    </citation>
    <scope>NUCLEOTIDE SEQUENCE</scope>
</reference>
<dbReference type="InterPro" id="IPR010933">
    <property type="entry name" value="NADH_DH_su2_C"/>
</dbReference>
<evidence type="ECO:0000313" key="21">
    <source>
        <dbReference type="EMBL" id="BAD24751.1"/>
    </source>
</evidence>
<keyword evidence="6 17" id="KW-0679">Respiratory chain</keyword>
<dbReference type="GO" id="GO:0006120">
    <property type="term" value="P:mitochondrial electron transport, NADH to ubiquinone"/>
    <property type="evidence" value="ECO:0007669"/>
    <property type="project" value="InterPro"/>
</dbReference>
<gene>
    <name evidence="21" type="primary">ND2</name>
</gene>